<dbReference type="BioGRID-ORCS" id="384198">
    <property type="hits" value="2 hits in 73 CRISPR screens"/>
</dbReference>
<dbReference type="GeneTree" id="ENSGT00940000162425"/>
<feature type="region of interest" description="Disordered" evidence="2">
    <location>
        <begin position="180"/>
        <end position="199"/>
    </location>
</feature>
<evidence type="ECO:0000313" key="3">
    <source>
        <dbReference type="Ensembl" id="ENSMUSP00000080987.8"/>
    </source>
</evidence>
<dbReference type="GeneID" id="384198"/>
<dbReference type="AGR" id="MGI:2686227"/>
<evidence type="ECO:0000256" key="2">
    <source>
        <dbReference type="SAM" id="MobiDB-lite"/>
    </source>
</evidence>
<dbReference type="Ensembl" id="ENSMUST00000082382.8">
    <property type="protein sequence ID" value="ENSMUSP00000080987.8"/>
    <property type="gene ID" value="ENSMUSG00000057068.16"/>
</dbReference>
<evidence type="ECO:0000313" key="5">
    <source>
        <dbReference type="Proteomes" id="UP000000589"/>
    </source>
</evidence>
<dbReference type="MGI" id="MGI:2686227">
    <property type="gene designation" value="Fam47e"/>
</dbReference>
<protein>
    <submittedName>
        <fullName evidence="3">Family with sequence similarity 47, member E</fullName>
    </submittedName>
</protein>
<dbReference type="OrthoDB" id="6755972at2759"/>
<reference evidence="3 5" key="1">
    <citation type="journal article" date="2009" name="PLoS Biol.">
        <title>Lineage-specific biology revealed by a finished genome assembly of the mouse.</title>
        <authorList>
            <consortium name="Mouse Genome Sequencing Consortium"/>
            <person name="Church D.M."/>
            <person name="Goodstadt L."/>
            <person name="Hillier L.W."/>
            <person name="Zody M.C."/>
            <person name="Goldstein S."/>
            <person name="She X."/>
            <person name="Bult C.J."/>
            <person name="Agarwala R."/>
            <person name="Cherry J.L."/>
            <person name="DiCuccio M."/>
            <person name="Hlavina W."/>
            <person name="Kapustin Y."/>
            <person name="Meric P."/>
            <person name="Maglott D."/>
            <person name="Birtle Z."/>
            <person name="Marques A.C."/>
            <person name="Graves T."/>
            <person name="Zhou S."/>
            <person name="Teague B."/>
            <person name="Potamousis K."/>
            <person name="Churas C."/>
            <person name="Place M."/>
            <person name="Herschleb J."/>
            <person name="Runnheim R."/>
            <person name="Forrest D."/>
            <person name="Amos-Landgraf J."/>
            <person name="Schwartz D.C."/>
            <person name="Cheng Z."/>
            <person name="Lindblad-Toh K."/>
            <person name="Eichler E.E."/>
            <person name="Ponting C.P."/>
        </authorList>
    </citation>
    <scope>NUCLEOTIDE SEQUENCE [LARGE SCALE GENOMIC DNA]</scope>
    <source>
        <strain evidence="3 5">C57BL/6J</strain>
    </source>
</reference>
<dbReference type="PANTHER" id="PTHR46449">
    <property type="entry name" value="ZGC:158260"/>
    <property type="match status" value="1"/>
</dbReference>
<proteinExistence type="inferred from homology"/>
<organism evidence="3 5">
    <name type="scientific">Mus musculus</name>
    <name type="common">Mouse</name>
    <dbReference type="NCBI Taxonomy" id="10090"/>
    <lineage>
        <taxon>Eukaryota</taxon>
        <taxon>Metazoa</taxon>
        <taxon>Chordata</taxon>
        <taxon>Craniata</taxon>
        <taxon>Vertebrata</taxon>
        <taxon>Euteleostomi</taxon>
        <taxon>Mammalia</taxon>
        <taxon>Eutheria</taxon>
        <taxon>Euarchontoglires</taxon>
        <taxon>Glires</taxon>
        <taxon>Rodentia</taxon>
        <taxon>Myomorpha</taxon>
        <taxon>Muroidea</taxon>
        <taxon>Muridae</taxon>
        <taxon>Murinae</taxon>
        <taxon>Mus</taxon>
        <taxon>Mus</taxon>
    </lineage>
</organism>
<dbReference type="VEuPathDB" id="HostDB:ENSMUSG00000057068"/>
<dbReference type="ExpressionAtlas" id="E9PYM1">
    <property type="expression patterns" value="baseline and differential"/>
</dbReference>
<evidence type="ECO:0000256" key="1">
    <source>
        <dbReference type="ARBA" id="ARBA00005277"/>
    </source>
</evidence>
<gene>
    <name evidence="3 4" type="primary">Fam47e</name>
</gene>
<name>E9PYM1_MOUSE</name>
<comment type="similarity">
    <text evidence="1">Belongs to the FAM47 family.</text>
</comment>
<keyword evidence="5" id="KW-1185">Reference proteome</keyword>
<dbReference type="RefSeq" id="NP_001164042.1">
    <property type="nucleotide sequence ID" value="NM_001170571.1"/>
</dbReference>
<dbReference type="SMR" id="E9PYM1"/>
<dbReference type="AlphaFoldDB" id="E9PYM1"/>
<reference evidence="3" key="4">
    <citation type="submission" date="2025-09" db="UniProtKB">
        <authorList>
            <consortium name="Ensembl"/>
        </authorList>
    </citation>
    <scope>IDENTIFICATION</scope>
    <source>
        <strain evidence="3">C57BL/6J</strain>
    </source>
</reference>
<dbReference type="InterPro" id="IPR032743">
    <property type="entry name" value="FAM47"/>
</dbReference>
<dbReference type="Proteomes" id="UP000000589">
    <property type="component" value="Chromosome 5"/>
</dbReference>
<dbReference type="UCSC" id="uc012dys.1">
    <property type="organism name" value="mouse"/>
</dbReference>
<reference evidence="3 5" key="2">
    <citation type="journal article" date="2011" name="PLoS Biol.">
        <title>Modernizing reference genome assemblies.</title>
        <authorList>
            <person name="Church D.M."/>
            <person name="Schneider V.A."/>
            <person name="Graves T."/>
            <person name="Auger K."/>
            <person name="Cunningham F."/>
            <person name="Bouk N."/>
            <person name="Chen H.C."/>
            <person name="Agarwala R."/>
            <person name="McLaren W.M."/>
            <person name="Ritchie G.R."/>
            <person name="Albracht D."/>
            <person name="Kremitzki M."/>
            <person name="Rock S."/>
            <person name="Kotkiewicz H."/>
            <person name="Kremitzki C."/>
            <person name="Wollam A."/>
            <person name="Trani L."/>
            <person name="Fulton L."/>
            <person name="Fulton R."/>
            <person name="Matthews L."/>
            <person name="Whitehead S."/>
            <person name="Chow W."/>
            <person name="Torrance J."/>
            <person name="Dunn M."/>
            <person name="Harden G."/>
            <person name="Threadgold G."/>
            <person name="Wood J."/>
            <person name="Collins J."/>
            <person name="Heath P."/>
            <person name="Griffiths G."/>
            <person name="Pelan S."/>
            <person name="Grafham D."/>
            <person name="Eichler E.E."/>
            <person name="Weinstock G."/>
            <person name="Mardis E.R."/>
            <person name="Wilson R.K."/>
            <person name="Howe K."/>
            <person name="Flicek P."/>
            <person name="Hubbard T."/>
        </authorList>
    </citation>
    <scope>NUCLEOTIDE SEQUENCE [LARGE SCALE GENOMIC DNA]</scope>
    <source>
        <strain evidence="3 5">C57BL/6J</strain>
    </source>
</reference>
<dbReference type="HOGENOM" id="CLU_092258_0_0_1"/>
<sequence length="199" mass="23045">MLSCIQPLPTLHFLCIIREHLACDCLPRCLSPSCIAEATQRPKKTLISRSGQWLCEEKSSKVDSLYKDRLLHDDVHRGVTDFCHWAEDLNPQKPKRVKMRYGAWYLNTSLWKRQRADEPLVDPMVSHKAQDSTFKEQLQEQGELLAGLRGTAAFKDFILSRGYRMPRFLEKIYAEEKNKSENIKAPKKLTQTEKNPGSR</sequence>
<dbReference type="PANTHER" id="PTHR46449:SF3">
    <property type="entry name" value="PROTEIN FAM47E"/>
    <property type="match status" value="1"/>
</dbReference>
<reference evidence="3" key="3">
    <citation type="submission" date="2025-08" db="UniProtKB">
        <authorList>
            <consortium name="Ensembl"/>
        </authorList>
    </citation>
    <scope>IDENTIFICATION</scope>
    <source>
        <strain evidence="3">C57BL/6J</strain>
    </source>
</reference>
<accession>E9PYM1</accession>
<dbReference type="Bgee" id="ENSMUSG00000057068">
    <property type="expression patterns" value="Expressed in left lobe of liver and 31 other cell types or tissues"/>
</dbReference>
<dbReference type="CTD" id="100129583"/>
<evidence type="ECO:0000313" key="4">
    <source>
        <dbReference type="MGI" id="MGI:2686227"/>
    </source>
</evidence>